<keyword evidence="4" id="KW-1185">Reference proteome</keyword>
<comment type="caution">
    <text evidence="3">The sequence shown here is derived from an EMBL/GenBank/DDBJ whole genome shotgun (WGS) entry which is preliminary data.</text>
</comment>
<gene>
    <name evidence="3" type="ORF">DLJ59_10545</name>
</gene>
<keyword evidence="1" id="KW-0175">Coiled coil</keyword>
<evidence type="ECO:0000313" key="4">
    <source>
        <dbReference type="Proteomes" id="UP000282312"/>
    </source>
</evidence>
<dbReference type="NCBIfam" id="TIGR03544">
    <property type="entry name" value="DivI1A_domain"/>
    <property type="match status" value="1"/>
</dbReference>
<dbReference type="EMBL" id="QGSZ01000178">
    <property type="protein sequence ID" value="RQX04147.1"/>
    <property type="molecule type" value="Genomic_DNA"/>
</dbReference>
<name>A0A3N9XCG4_9ACTN</name>
<reference evidence="3 4" key="1">
    <citation type="submission" date="2018-05" db="EMBL/GenBank/DDBJ databases">
        <title>Micromonospora from Atacama Desert.</title>
        <authorList>
            <person name="Carro L."/>
            <person name="Goodfellow M."/>
            <person name="Klenk H.-P."/>
        </authorList>
    </citation>
    <scope>NUCLEOTIDE SEQUENCE [LARGE SCALE GENOMIC DNA]</scope>
    <source>
        <strain evidence="3 4">LB39</strain>
    </source>
</reference>
<feature type="compositionally biased region" description="Low complexity" evidence="2">
    <location>
        <begin position="1"/>
        <end position="11"/>
    </location>
</feature>
<dbReference type="Gene3D" id="6.10.250.660">
    <property type="match status" value="1"/>
</dbReference>
<evidence type="ECO:0000256" key="1">
    <source>
        <dbReference type="SAM" id="Coils"/>
    </source>
</evidence>
<organism evidence="3 4">
    <name type="scientific">Micromonospora inaquosa</name>
    <dbReference type="NCBI Taxonomy" id="2203716"/>
    <lineage>
        <taxon>Bacteria</taxon>
        <taxon>Bacillati</taxon>
        <taxon>Actinomycetota</taxon>
        <taxon>Actinomycetes</taxon>
        <taxon>Micromonosporales</taxon>
        <taxon>Micromonosporaceae</taxon>
        <taxon>Micromonospora</taxon>
    </lineage>
</organism>
<accession>A0A3N9XCG4</accession>
<sequence>MPGSGRYATRGRAGRPRPPRCRRRTHRVEGGPAVIYRAMQRLLPQHVRAATFGTRRWRGLDPTQVYAYLDLLADELERLARDLATANTEGERIRQALRQWQSRHTICQHTSTAPNSRWSR</sequence>
<protein>
    <recommendedName>
        <fullName evidence="5">Antigen 84</fullName>
    </recommendedName>
</protein>
<dbReference type="AlphaFoldDB" id="A0A3N9XCG4"/>
<feature type="region of interest" description="Disordered" evidence="2">
    <location>
        <begin position="1"/>
        <end position="29"/>
    </location>
</feature>
<feature type="coiled-coil region" evidence="1">
    <location>
        <begin position="69"/>
        <end position="96"/>
    </location>
</feature>
<dbReference type="OrthoDB" id="4883520at2"/>
<evidence type="ECO:0000313" key="3">
    <source>
        <dbReference type="EMBL" id="RQX04147.1"/>
    </source>
</evidence>
<evidence type="ECO:0000256" key="2">
    <source>
        <dbReference type="SAM" id="MobiDB-lite"/>
    </source>
</evidence>
<feature type="compositionally biased region" description="Basic residues" evidence="2">
    <location>
        <begin position="12"/>
        <end position="26"/>
    </location>
</feature>
<proteinExistence type="predicted"/>
<evidence type="ECO:0008006" key="5">
    <source>
        <dbReference type="Google" id="ProtNLM"/>
    </source>
</evidence>
<dbReference type="InterPro" id="IPR019933">
    <property type="entry name" value="DivIVA_domain"/>
</dbReference>
<dbReference type="Proteomes" id="UP000282312">
    <property type="component" value="Unassembled WGS sequence"/>
</dbReference>